<evidence type="ECO:0000313" key="12">
    <source>
        <dbReference type="Proteomes" id="UP001211907"/>
    </source>
</evidence>
<dbReference type="Proteomes" id="UP001211907">
    <property type="component" value="Unassembled WGS sequence"/>
</dbReference>
<keyword evidence="9" id="KW-0963">Cytoplasm</keyword>
<name>A0AAD5SRF4_9FUNG</name>
<proteinExistence type="inferred from homology"/>
<comment type="caution">
    <text evidence="11">The sequence shown here is derived from an EMBL/GenBank/DDBJ whole genome shotgun (WGS) entry which is preliminary data.</text>
</comment>
<dbReference type="GO" id="GO:0005634">
    <property type="term" value="C:nucleus"/>
    <property type="evidence" value="ECO:0007669"/>
    <property type="project" value="UniProtKB-SubCell"/>
</dbReference>
<protein>
    <recommendedName>
        <fullName evidence="9">Ribokinase</fullName>
        <shortName evidence="9">RK</shortName>
        <ecNumber evidence="9">2.7.1.15</ecNumber>
    </recommendedName>
</protein>
<comment type="subcellular location">
    <subcellularLocation>
        <location evidence="9">Cytoplasm</location>
    </subcellularLocation>
    <subcellularLocation>
        <location evidence="9">Nucleus</location>
    </subcellularLocation>
</comment>
<reference evidence="11" key="1">
    <citation type="submission" date="2020-05" db="EMBL/GenBank/DDBJ databases">
        <title>Phylogenomic resolution of chytrid fungi.</title>
        <authorList>
            <person name="Stajich J.E."/>
            <person name="Amses K."/>
            <person name="Simmons R."/>
            <person name="Seto K."/>
            <person name="Myers J."/>
            <person name="Bonds A."/>
            <person name="Quandt C.A."/>
            <person name="Barry K."/>
            <person name="Liu P."/>
            <person name="Grigoriev I."/>
            <person name="Longcore J.E."/>
            <person name="James T.Y."/>
        </authorList>
    </citation>
    <scope>NUCLEOTIDE SEQUENCE</scope>
    <source>
        <strain evidence="11">JEL0513</strain>
    </source>
</reference>
<dbReference type="Gene3D" id="3.40.1190.20">
    <property type="match status" value="1"/>
</dbReference>
<dbReference type="GO" id="GO:0019303">
    <property type="term" value="P:D-ribose catabolic process"/>
    <property type="evidence" value="ECO:0007669"/>
    <property type="project" value="UniProtKB-UniRule"/>
</dbReference>
<dbReference type="AlphaFoldDB" id="A0AAD5SRF4"/>
<comment type="function">
    <text evidence="9">Catalyzes the phosphorylation of ribose at O-5 in a reaction requiring ATP and magnesium. The resulting D-ribose-5-phosphate can then be used either for sythesis of nucleotides, histidine, and tryptophan, or as a component of the pentose phosphate pathway.</text>
</comment>
<feature type="binding site" evidence="9">
    <location>
        <begin position="232"/>
        <end position="237"/>
    </location>
    <ligand>
        <name>ATP</name>
        <dbReference type="ChEBI" id="CHEBI:30616"/>
    </ligand>
</feature>
<feature type="binding site" evidence="9">
    <location>
        <position position="310"/>
    </location>
    <ligand>
        <name>K(+)</name>
        <dbReference type="ChEBI" id="CHEBI:29103"/>
    </ligand>
</feature>
<feature type="binding site" evidence="9">
    <location>
        <position position="274"/>
    </location>
    <ligand>
        <name>K(+)</name>
        <dbReference type="ChEBI" id="CHEBI:29103"/>
    </ligand>
</feature>
<evidence type="ECO:0000256" key="6">
    <source>
        <dbReference type="ARBA" id="ARBA00022842"/>
    </source>
</evidence>
<dbReference type="EC" id="2.7.1.15" evidence="9"/>
<comment type="caution">
    <text evidence="9">Lacks conserved residue(s) required for the propagation of feature annotation.</text>
</comment>
<evidence type="ECO:0000256" key="9">
    <source>
        <dbReference type="HAMAP-Rule" id="MF_03215"/>
    </source>
</evidence>
<keyword evidence="1 9" id="KW-0808">Transferase</keyword>
<dbReference type="InterPro" id="IPR011611">
    <property type="entry name" value="PfkB_dom"/>
</dbReference>
<feature type="binding site" evidence="9">
    <location>
        <position position="280"/>
    </location>
    <ligand>
        <name>substrate</name>
    </ligand>
</feature>
<dbReference type="InterPro" id="IPR029056">
    <property type="entry name" value="Ribokinase-like"/>
</dbReference>
<keyword evidence="8 9" id="KW-0119">Carbohydrate metabolism</keyword>
<dbReference type="HAMAP" id="MF_01987">
    <property type="entry name" value="Ribokinase"/>
    <property type="match status" value="1"/>
</dbReference>
<feature type="binding site" evidence="9">
    <location>
        <position position="144"/>
    </location>
    <ligand>
        <name>substrate</name>
    </ligand>
</feature>
<accession>A0AAD5SRF4</accession>
<keyword evidence="2 9" id="KW-0479">Metal-binding</keyword>
<evidence type="ECO:0000256" key="3">
    <source>
        <dbReference type="ARBA" id="ARBA00022741"/>
    </source>
</evidence>
<comment type="pathway">
    <text evidence="9">Carbohydrate metabolism; D-ribose degradation; D-ribose 5-phosphate from beta-D-ribopyranose: step 2/2.</text>
</comment>
<evidence type="ECO:0000256" key="8">
    <source>
        <dbReference type="ARBA" id="ARBA00023277"/>
    </source>
</evidence>
<evidence type="ECO:0000256" key="5">
    <source>
        <dbReference type="ARBA" id="ARBA00022840"/>
    </source>
</evidence>
<dbReference type="EMBL" id="JADGJH010003638">
    <property type="protein sequence ID" value="KAJ3089687.1"/>
    <property type="molecule type" value="Genomic_DNA"/>
</dbReference>
<dbReference type="InterPro" id="IPR011877">
    <property type="entry name" value="Ribokinase"/>
</dbReference>
<keyword evidence="12" id="KW-1185">Reference proteome</keyword>
<keyword evidence="9" id="KW-0539">Nucleus</keyword>
<comment type="activity regulation">
    <text evidence="9">Activated by a monovalent cation that binds near, but not in, the active site. The most likely occupant of the site in vivo is potassium. Ion binding induces a conformational change that may alter substrate affinity.</text>
</comment>
<evidence type="ECO:0000256" key="1">
    <source>
        <dbReference type="ARBA" id="ARBA00022679"/>
    </source>
</evidence>
<feature type="domain" description="Carbohydrate kinase PfkB" evidence="10">
    <location>
        <begin position="2"/>
        <end position="322"/>
    </location>
</feature>
<dbReference type="PANTHER" id="PTHR10584">
    <property type="entry name" value="SUGAR KINASE"/>
    <property type="match status" value="1"/>
</dbReference>
<dbReference type="PRINTS" id="PR00990">
    <property type="entry name" value="RIBOKINASE"/>
</dbReference>
<feature type="binding site" evidence="9">
    <location>
        <begin position="279"/>
        <end position="280"/>
    </location>
    <ligand>
        <name>ATP</name>
        <dbReference type="ChEBI" id="CHEBI:30616"/>
    </ligand>
</feature>
<dbReference type="GO" id="GO:0005524">
    <property type="term" value="F:ATP binding"/>
    <property type="evidence" value="ECO:0007669"/>
    <property type="project" value="UniProtKB-UniRule"/>
</dbReference>
<dbReference type="GO" id="GO:0046872">
    <property type="term" value="F:metal ion binding"/>
    <property type="evidence" value="ECO:0007669"/>
    <property type="project" value="UniProtKB-KW"/>
</dbReference>
<keyword evidence="4 9" id="KW-0418">Kinase</keyword>
<keyword evidence="6 9" id="KW-0460">Magnesium</keyword>
<dbReference type="GO" id="GO:0005737">
    <property type="term" value="C:cytoplasm"/>
    <property type="evidence" value="ECO:0007669"/>
    <property type="project" value="UniProtKB-SubCell"/>
</dbReference>
<dbReference type="InterPro" id="IPR002139">
    <property type="entry name" value="Ribo/fructo_kinase"/>
</dbReference>
<sequence length="332" mass="35445">MKIVCFGSLNIDEVFNVTAVVKTGETIASLGYAQYPGGKGANQSVALARALHSVSNLDISVMHVGSVGADGVWLVDLLATNNINTTNVLVSQSHKTGCAIIQRDASGDNAIVLVPGANFNIPQSLIHNALESCDLHDWLLVQNEIAHIQEIITTAKDAHQMKVVFNPAPCPPNILEYPLDCVDILILNESEARVLFNSLSLDVSFVTTQSHLHTVMFTIMKAVVNLEAVIVTLGANGVFAIHRDISNGSKKLDRTDLKMESIEIQALKNCLVLDTTGAGDTFVGYFVAHFATTGDFRKALEIAVVASGIACESNGAIPSIPTLSNVLARIET</sequence>
<evidence type="ECO:0000313" key="11">
    <source>
        <dbReference type="EMBL" id="KAJ3089687.1"/>
    </source>
</evidence>
<organism evidence="11 12">
    <name type="scientific">Physocladia obscura</name>
    <dbReference type="NCBI Taxonomy" id="109957"/>
    <lineage>
        <taxon>Eukaryota</taxon>
        <taxon>Fungi</taxon>
        <taxon>Fungi incertae sedis</taxon>
        <taxon>Chytridiomycota</taxon>
        <taxon>Chytridiomycota incertae sedis</taxon>
        <taxon>Chytridiomycetes</taxon>
        <taxon>Chytridiales</taxon>
        <taxon>Chytriomycetaceae</taxon>
        <taxon>Physocladia</taxon>
    </lineage>
</organism>
<dbReference type="GO" id="GO:0004747">
    <property type="term" value="F:ribokinase activity"/>
    <property type="evidence" value="ECO:0007669"/>
    <property type="project" value="UniProtKB-UniRule"/>
</dbReference>
<feature type="binding site" evidence="9">
    <location>
        <position position="188"/>
    </location>
    <ligand>
        <name>ATP</name>
        <dbReference type="ChEBI" id="CHEBI:30616"/>
    </ligand>
</feature>
<feature type="binding site" evidence="9">
    <location>
        <position position="315"/>
    </location>
    <ligand>
        <name>K(+)</name>
        <dbReference type="ChEBI" id="CHEBI:29103"/>
    </ligand>
</feature>
<evidence type="ECO:0000256" key="4">
    <source>
        <dbReference type="ARBA" id="ARBA00022777"/>
    </source>
</evidence>
<comment type="similarity">
    <text evidence="9">Belongs to the carbohydrate kinase PfkB family. Ribokinase subfamily.</text>
</comment>
<comment type="subunit">
    <text evidence="9">Homodimer.</text>
</comment>
<feature type="active site" description="Proton acceptor" evidence="9">
    <location>
        <position position="280"/>
    </location>
</feature>
<evidence type="ECO:0000256" key="2">
    <source>
        <dbReference type="ARBA" id="ARBA00022723"/>
    </source>
</evidence>
<dbReference type="PANTHER" id="PTHR10584:SF166">
    <property type="entry name" value="RIBOKINASE"/>
    <property type="match status" value="1"/>
</dbReference>
<feature type="binding site" evidence="9">
    <location>
        <begin position="38"/>
        <end position="42"/>
    </location>
    <ligand>
        <name>substrate</name>
    </ligand>
</feature>
<comment type="cofactor">
    <cofactor evidence="9">
        <name>Mg(2+)</name>
        <dbReference type="ChEBI" id="CHEBI:18420"/>
    </cofactor>
    <text evidence="9">Requires a divalent cation, most likely magnesium in vivo, as an electrophilic catalyst to aid phosphoryl group transfer. It is the chelate of the metal and the nucleotide that is the actual substrate.</text>
</comment>
<dbReference type="Pfam" id="PF00294">
    <property type="entry name" value="PfkB"/>
    <property type="match status" value="1"/>
</dbReference>
<dbReference type="CDD" id="cd01174">
    <property type="entry name" value="ribokinase"/>
    <property type="match status" value="1"/>
</dbReference>
<comment type="catalytic activity">
    <reaction evidence="9">
        <text>D-ribose + ATP = D-ribose 5-phosphate + ADP + H(+)</text>
        <dbReference type="Rhea" id="RHEA:13697"/>
        <dbReference type="ChEBI" id="CHEBI:15378"/>
        <dbReference type="ChEBI" id="CHEBI:30616"/>
        <dbReference type="ChEBI" id="CHEBI:47013"/>
        <dbReference type="ChEBI" id="CHEBI:78346"/>
        <dbReference type="ChEBI" id="CHEBI:456216"/>
        <dbReference type="EC" id="2.7.1.15"/>
    </reaction>
</comment>
<evidence type="ECO:0000259" key="10">
    <source>
        <dbReference type="Pfam" id="PF00294"/>
    </source>
</evidence>
<keyword evidence="5 9" id="KW-0067">ATP-binding</keyword>
<feature type="binding site" evidence="9">
    <location>
        <position position="276"/>
    </location>
    <ligand>
        <name>K(+)</name>
        <dbReference type="ChEBI" id="CHEBI:29103"/>
    </ligand>
</feature>
<feature type="binding site" evidence="9">
    <location>
        <position position="313"/>
    </location>
    <ligand>
        <name>K(+)</name>
        <dbReference type="ChEBI" id="CHEBI:29103"/>
    </ligand>
</feature>
<evidence type="ECO:0000256" key="7">
    <source>
        <dbReference type="ARBA" id="ARBA00022958"/>
    </source>
</evidence>
<feature type="binding site" evidence="9">
    <location>
        <position position="319"/>
    </location>
    <ligand>
        <name>K(+)</name>
        <dbReference type="ChEBI" id="CHEBI:29103"/>
    </ligand>
</feature>
<gene>
    <name evidence="11" type="ORF">HK100_007678</name>
</gene>
<keyword evidence="3 9" id="KW-0547">Nucleotide-binding</keyword>
<feature type="binding site" evidence="9">
    <location>
        <begin position="10"/>
        <end position="12"/>
    </location>
    <ligand>
        <name>substrate</name>
    </ligand>
</feature>
<dbReference type="SUPFAM" id="SSF53613">
    <property type="entry name" value="Ribokinase-like"/>
    <property type="match status" value="1"/>
</dbReference>
<keyword evidence="7 9" id="KW-0630">Potassium</keyword>